<sequence length="142" mass="16229">MNIPSLTCESRGEICVAIRQCQFFDDLLNKSSIPRSRSVIKMIRENQCGFNGKMPYVCCQRPTLPPESSTEATTVTPPLLDTLTDIRNRHTNFNLLPDNICGPISTDSRITFGKKTAISEYPWMALIAYYTSRSCFYLRRYD</sequence>
<reference evidence="7" key="1">
    <citation type="journal article" date="2023" name="Insect Mol. Biol.">
        <title>Genome sequencing provides insights into the evolution of gene families encoding plant cell wall-degrading enzymes in longhorned beetles.</title>
        <authorList>
            <person name="Shin N.R."/>
            <person name="Okamura Y."/>
            <person name="Kirsch R."/>
            <person name="Pauchet Y."/>
        </authorList>
    </citation>
    <scope>NUCLEOTIDE SEQUENCE</scope>
    <source>
        <strain evidence="7">RBIC_L_NR</strain>
    </source>
</reference>
<dbReference type="GO" id="GO:0006508">
    <property type="term" value="P:proteolysis"/>
    <property type="evidence" value="ECO:0007669"/>
    <property type="project" value="UniProtKB-KW"/>
</dbReference>
<dbReference type="AlphaFoldDB" id="A0AAV8YP30"/>
<gene>
    <name evidence="7" type="ORF">NQ314_007425</name>
</gene>
<proteinExistence type="predicted"/>
<evidence type="ECO:0000259" key="6">
    <source>
        <dbReference type="PROSITE" id="PS51888"/>
    </source>
</evidence>
<dbReference type="Pfam" id="PF12032">
    <property type="entry name" value="CLIP"/>
    <property type="match status" value="1"/>
</dbReference>
<protein>
    <recommendedName>
        <fullName evidence="6">Clip domain-containing protein</fullName>
    </recommendedName>
</protein>
<comment type="caution">
    <text evidence="7">The sequence shown here is derived from an EMBL/GenBank/DDBJ whole genome shotgun (WGS) entry which is preliminary data.</text>
</comment>
<keyword evidence="5" id="KW-1015">Disulfide bond</keyword>
<dbReference type="Proteomes" id="UP001162156">
    <property type="component" value="Unassembled WGS sequence"/>
</dbReference>
<evidence type="ECO:0000313" key="7">
    <source>
        <dbReference type="EMBL" id="KAJ8953050.1"/>
    </source>
</evidence>
<feature type="domain" description="Clip" evidence="6">
    <location>
        <begin position="4"/>
        <end position="59"/>
    </location>
</feature>
<dbReference type="GO" id="GO:0008236">
    <property type="term" value="F:serine-type peptidase activity"/>
    <property type="evidence" value="ECO:0007669"/>
    <property type="project" value="UniProtKB-KW"/>
</dbReference>
<evidence type="ECO:0000256" key="3">
    <source>
        <dbReference type="ARBA" id="ARBA00022801"/>
    </source>
</evidence>
<keyword evidence="4" id="KW-0720">Serine protease</keyword>
<evidence type="ECO:0000313" key="8">
    <source>
        <dbReference type="Proteomes" id="UP001162156"/>
    </source>
</evidence>
<dbReference type="InterPro" id="IPR038565">
    <property type="entry name" value="CLIP_sf"/>
</dbReference>
<evidence type="ECO:0000256" key="4">
    <source>
        <dbReference type="ARBA" id="ARBA00022825"/>
    </source>
</evidence>
<keyword evidence="1" id="KW-0645">Protease</keyword>
<keyword evidence="8" id="KW-1185">Reference proteome</keyword>
<dbReference type="PROSITE" id="PS51888">
    <property type="entry name" value="CLIP"/>
    <property type="match status" value="1"/>
</dbReference>
<keyword evidence="3" id="KW-0378">Hydrolase</keyword>
<dbReference type="EMBL" id="JANEYF010001991">
    <property type="protein sequence ID" value="KAJ8953050.1"/>
    <property type="molecule type" value="Genomic_DNA"/>
</dbReference>
<evidence type="ECO:0000256" key="5">
    <source>
        <dbReference type="ARBA" id="ARBA00023157"/>
    </source>
</evidence>
<dbReference type="Gene3D" id="3.30.1640.30">
    <property type="match status" value="1"/>
</dbReference>
<dbReference type="InterPro" id="IPR022700">
    <property type="entry name" value="CLIP"/>
</dbReference>
<evidence type="ECO:0000256" key="1">
    <source>
        <dbReference type="ARBA" id="ARBA00022670"/>
    </source>
</evidence>
<accession>A0AAV8YP30</accession>
<keyword evidence="2" id="KW-0732">Signal</keyword>
<organism evidence="7 8">
    <name type="scientific">Rhamnusium bicolor</name>
    <dbReference type="NCBI Taxonomy" id="1586634"/>
    <lineage>
        <taxon>Eukaryota</taxon>
        <taxon>Metazoa</taxon>
        <taxon>Ecdysozoa</taxon>
        <taxon>Arthropoda</taxon>
        <taxon>Hexapoda</taxon>
        <taxon>Insecta</taxon>
        <taxon>Pterygota</taxon>
        <taxon>Neoptera</taxon>
        <taxon>Endopterygota</taxon>
        <taxon>Coleoptera</taxon>
        <taxon>Polyphaga</taxon>
        <taxon>Cucujiformia</taxon>
        <taxon>Chrysomeloidea</taxon>
        <taxon>Cerambycidae</taxon>
        <taxon>Lepturinae</taxon>
        <taxon>Rhagiini</taxon>
        <taxon>Rhamnusium</taxon>
    </lineage>
</organism>
<name>A0AAV8YP30_9CUCU</name>
<evidence type="ECO:0000256" key="2">
    <source>
        <dbReference type="ARBA" id="ARBA00022729"/>
    </source>
</evidence>